<proteinExistence type="predicted"/>
<dbReference type="PANTHER" id="PTHR33303">
    <property type="entry name" value="CYTOPLASMIC PROTEIN-RELATED"/>
    <property type="match status" value="1"/>
</dbReference>
<feature type="domain" description="CoA-binding" evidence="1">
    <location>
        <begin position="18"/>
        <end position="129"/>
    </location>
</feature>
<sequence length="158" mass="18117">MREKKVFSLAGETTTAHRYAVVGNADRFLKHKHAYKVWRTLKQFGCVVYPVAEDLQRLEGFKVYAGLAALQDKVDVVVPCLKSESIPNIISQAQECGAQFVWFQEHNWTEEFQEQADAAGIQVIQGCLLKHKIYPKPFAYLHPCYWHGLKSPKAPKRR</sequence>
<dbReference type="InterPro" id="IPR003781">
    <property type="entry name" value="CoA-bd"/>
</dbReference>
<dbReference type="PANTHER" id="PTHR33303:SF2">
    <property type="entry name" value="COA-BINDING DOMAIN-CONTAINING PROTEIN"/>
    <property type="match status" value="1"/>
</dbReference>
<dbReference type="InterPro" id="IPR036291">
    <property type="entry name" value="NAD(P)-bd_dom_sf"/>
</dbReference>
<dbReference type="Gene3D" id="3.40.50.720">
    <property type="entry name" value="NAD(P)-binding Rossmann-like Domain"/>
    <property type="match status" value="1"/>
</dbReference>
<accession>A0A098B0J2</accession>
<dbReference type="Pfam" id="PF13380">
    <property type="entry name" value="CoA_binding_2"/>
    <property type="match status" value="1"/>
</dbReference>
<dbReference type="OrthoDB" id="1796602at2"/>
<name>A0A098B0J2_DESHA</name>
<dbReference type="EMBL" id="LOCK01000061">
    <property type="protein sequence ID" value="KTE89864.1"/>
    <property type="molecule type" value="Genomic_DNA"/>
</dbReference>
<evidence type="ECO:0000313" key="2">
    <source>
        <dbReference type="EMBL" id="CDX02384.1"/>
    </source>
</evidence>
<organism evidence="2">
    <name type="scientific">Desulfitobacterium hafniense</name>
    <name type="common">Desulfitobacterium frappieri</name>
    <dbReference type="NCBI Taxonomy" id="49338"/>
    <lineage>
        <taxon>Bacteria</taxon>
        <taxon>Bacillati</taxon>
        <taxon>Bacillota</taxon>
        <taxon>Clostridia</taxon>
        <taxon>Eubacteriales</taxon>
        <taxon>Desulfitobacteriaceae</taxon>
        <taxon>Desulfitobacterium</taxon>
    </lineage>
</organism>
<dbReference type="EMBL" id="LK996017">
    <property type="protein sequence ID" value="CDX02384.1"/>
    <property type="molecule type" value="Genomic_DNA"/>
</dbReference>
<dbReference type="PATRIC" id="fig|49338.4.peg.2682"/>
<reference evidence="2" key="1">
    <citation type="submission" date="2014-07" db="EMBL/GenBank/DDBJ databases">
        <authorList>
            <person name="Hornung V.Bastian."/>
        </authorList>
    </citation>
    <scope>NUCLEOTIDE SEQUENCE</scope>
    <source>
        <strain evidence="2">PCE-S</strain>
    </source>
</reference>
<protein>
    <submittedName>
        <fullName evidence="3">CoA-binding protein</fullName>
    </submittedName>
    <submittedName>
        <fullName evidence="2">CoA-binding-like protein</fullName>
    </submittedName>
</protein>
<dbReference type="AlphaFoldDB" id="A0A098B0J2"/>
<dbReference type="SUPFAM" id="SSF51735">
    <property type="entry name" value="NAD(P)-binding Rossmann-fold domains"/>
    <property type="match status" value="1"/>
</dbReference>
<evidence type="ECO:0000259" key="1">
    <source>
        <dbReference type="Pfam" id="PF13380"/>
    </source>
</evidence>
<dbReference type="RefSeq" id="WP_018306775.1">
    <property type="nucleotide sequence ID" value="NZ_LK996017.1"/>
</dbReference>
<evidence type="ECO:0000313" key="3">
    <source>
        <dbReference type="EMBL" id="KTE89864.1"/>
    </source>
</evidence>
<evidence type="ECO:0000313" key="4">
    <source>
        <dbReference type="Proteomes" id="UP000054623"/>
    </source>
</evidence>
<reference evidence="3 4" key="2">
    <citation type="submission" date="2015-12" db="EMBL/GenBank/DDBJ databases">
        <title>Draft Genome Sequence of Desulfitobacterium hafniense Strain DH, a Sulfate-reducing Bacterium Isolated from Paddy Soils.</title>
        <authorList>
            <person name="Bao P."/>
            <person name="Zhang X."/>
            <person name="Li G."/>
        </authorList>
    </citation>
    <scope>NUCLEOTIDE SEQUENCE [LARGE SCALE GENOMIC DNA]</scope>
    <source>
        <strain evidence="3 4">DH</strain>
    </source>
</reference>
<dbReference type="Proteomes" id="UP000054623">
    <property type="component" value="Unassembled WGS sequence"/>
</dbReference>
<gene>
    <name evidence="3" type="ORF">AT727_10985</name>
    <name evidence="2" type="ORF">DPCES_2497</name>
</gene>